<reference evidence="2" key="1">
    <citation type="journal article" date="2019" name="Int. J. Syst. Evol. Microbiol.">
        <title>The Global Catalogue of Microorganisms (GCM) 10K type strain sequencing project: providing services to taxonomists for standard genome sequencing and annotation.</title>
        <authorList>
            <consortium name="The Broad Institute Genomics Platform"/>
            <consortium name="The Broad Institute Genome Sequencing Center for Infectious Disease"/>
            <person name="Wu L."/>
            <person name="Ma J."/>
        </authorList>
    </citation>
    <scope>NUCLEOTIDE SEQUENCE [LARGE SCALE GENOMIC DNA]</scope>
    <source>
        <strain evidence="2">PCU 347</strain>
    </source>
</reference>
<evidence type="ECO:0000313" key="2">
    <source>
        <dbReference type="Proteomes" id="UP001595824"/>
    </source>
</evidence>
<dbReference type="Proteomes" id="UP001595824">
    <property type="component" value="Unassembled WGS sequence"/>
</dbReference>
<protein>
    <submittedName>
        <fullName evidence="1">Uncharacterized protein</fullName>
    </submittedName>
</protein>
<comment type="caution">
    <text evidence="1">The sequence shown here is derived from an EMBL/GenBank/DDBJ whole genome shotgun (WGS) entry which is preliminary data.</text>
</comment>
<dbReference type="EMBL" id="JBHSDP010000010">
    <property type="protein sequence ID" value="MFC4328174.1"/>
    <property type="molecule type" value="Genomic_DNA"/>
</dbReference>
<gene>
    <name evidence="1" type="ORF">ACFPC0_10060</name>
</gene>
<sequence>MGWGQSFWLGRQDVGDKLVAAVDGTAPEARRHTGALRQHQAYYLPEALLEYAWIREIEY</sequence>
<evidence type="ECO:0000313" key="1">
    <source>
        <dbReference type="EMBL" id="MFC4328174.1"/>
    </source>
</evidence>
<proteinExistence type="predicted"/>
<keyword evidence="2" id="KW-1185">Reference proteome</keyword>
<accession>A0ABV8TCB7</accession>
<name>A0ABV8TCB7_9ACTN</name>
<organism evidence="1 2">
    <name type="scientific">Streptomyces andamanensis</name>
    <dbReference type="NCBI Taxonomy" id="1565035"/>
    <lineage>
        <taxon>Bacteria</taxon>
        <taxon>Bacillati</taxon>
        <taxon>Actinomycetota</taxon>
        <taxon>Actinomycetes</taxon>
        <taxon>Kitasatosporales</taxon>
        <taxon>Streptomycetaceae</taxon>
        <taxon>Streptomyces</taxon>
    </lineage>
</organism>
<dbReference type="RefSeq" id="WP_381738382.1">
    <property type="nucleotide sequence ID" value="NZ_JBHSDP010000010.1"/>
</dbReference>